<feature type="compositionally biased region" description="Basic and acidic residues" evidence="1">
    <location>
        <begin position="64"/>
        <end position="78"/>
    </location>
</feature>
<dbReference type="EMBL" id="FJ159104">
    <property type="protein sequence ID" value="ACH98259.1"/>
    <property type="molecule type" value="mRNA"/>
</dbReference>
<gene>
    <name evidence="3" type="primary">fem</name>
</gene>
<dbReference type="AlphaFoldDB" id="B5U2T4"/>
<feature type="domain" description="Complementary sex determination N-terminal" evidence="2">
    <location>
        <begin position="16"/>
        <end position="157"/>
    </location>
</feature>
<feature type="region of interest" description="Disordered" evidence="1">
    <location>
        <begin position="1"/>
        <end position="111"/>
    </location>
</feature>
<feature type="compositionally biased region" description="Basic and acidic residues" evidence="1">
    <location>
        <begin position="1"/>
        <end position="20"/>
    </location>
</feature>
<organism evidence="3">
    <name type="scientific">Nasonia vitripennis</name>
    <name type="common">Parasitic wasp</name>
    <dbReference type="NCBI Taxonomy" id="7425"/>
    <lineage>
        <taxon>Eukaryota</taxon>
        <taxon>Metazoa</taxon>
        <taxon>Ecdysozoa</taxon>
        <taxon>Arthropoda</taxon>
        <taxon>Hexapoda</taxon>
        <taxon>Insecta</taxon>
        <taxon>Pterygota</taxon>
        <taxon>Neoptera</taxon>
        <taxon>Endopterygota</taxon>
        <taxon>Hymenoptera</taxon>
        <taxon>Apocrita</taxon>
        <taxon>Proctotrupomorpha</taxon>
        <taxon>Chalcidoidea</taxon>
        <taxon>Pteromalidae</taxon>
        <taxon>Pteromalinae</taxon>
        <taxon>Nasonia</taxon>
    </lineage>
</organism>
<reference evidence="3" key="1">
    <citation type="submission" date="2008-08" db="EMBL/GenBank/DDBJ databases">
        <title>Evolution of feminizer in Hymenopteran species.</title>
        <authorList>
            <person name="Hasselmann M."/>
            <person name="Lechner S."/>
        </authorList>
    </citation>
    <scope>NUCLEOTIDE SEQUENCE</scope>
</reference>
<feature type="compositionally biased region" description="Basic and acidic residues" evidence="1">
    <location>
        <begin position="27"/>
        <end position="50"/>
    </location>
</feature>
<name>B5U2T4_NASVI</name>
<dbReference type="InterPro" id="IPR022063">
    <property type="entry name" value="Sex_determin_N"/>
</dbReference>
<feature type="compositionally biased region" description="Basic residues" evidence="1">
    <location>
        <begin position="79"/>
        <end position="88"/>
    </location>
</feature>
<evidence type="ECO:0000256" key="1">
    <source>
        <dbReference type="SAM" id="MobiDB-lite"/>
    </source>
</evidence>
<sequence>MRRRSSLDELEREREKEKRRIAWMVQQEKEREHERLKRKKIEEYERKRAEQLGLNRKRRSPHRSHSESRSRSRSEESHHRSRAKHRSSRSQVMSEKLDSSEGNKPFFNGPKEAPKLNEIELRQVVVNIHRRIPASATETSEIRRDIVNHEEITLKRRDGNLVLPYFFFNLRYRVTEVQDSVH</sequence>
<evidence type="ECO:0000259" key="2">
    <source>
        <dbReference type="Pfam" id="PF12278"/>
    </source>
</evidence>
<accession>B5U2T4</accession>
<evidence type="ECO:0000313" key="3">
    <source>
        <dbReference type="EMBL" id="ACH98259.1"/>
    </source>
</evidence>
<dbReference type="Pfam" id="PF12278">
    <property type="entry name" value="SDP_N"/>
    <property type="match status" value="1"/>
</dbReference>
<protein>
    <submittedName>
        <fullName evidence="3">Feminizer</fullName>
    </submittedName>
</protein>
<proteinExistence type="evidence at transcript level"/>